<dbReference type="eggNOG" id="KOG2388">
    <property type="taxonomic scope" value="Eukaryota"/>
</dbReference>
<reference evidence="8" key="2">
    <citation type="submission" date="2008-08" db="EMBL/GenBank/DDBJ databases">
        <authorList>
            <consortium name="Diatom Consortium"/>
            <person name="Grigoriev I."/>
            <person name="Grimwood J."/>
            <person name="Kuo A."/>
            <person name="Otillar R.P."/>
            <person name="Salamov A."/>
            <person name="Detter J.C."/>
            <person name="Lindquist E."/>
            <person name="Shapiro H."/>
            <person name="Lucas S."/>
            <person name="Glavina del Rio T."/>
            <person name="Pitluck S."/>
            <person name="Rokhsar D."/>
            <person name="Bowler C."/>
        </authorList>
    </citation>
    <scope>GENOME REANNOTATION</scope>
    <source>
        <strain evidence="8">CCAP 1055/1</strain>
    </source>
</reference>
<dbReference type="InterPro" id="IPR029044">
    <property type="entry name" value="Nucleotide-diphossugar_trans"/>
</dbReference>
<dbReference type="PANTHER" id="PTHR11952:SF2">
    <property type="entry name" value="LD24639P"/>
    <property type="match status" value="1"/>
</dbReference>
<dbReference type="STRING" id="556484.B7G2T1"/>
<dbReference type="GO" id="GO:0006048">
    <property type="term" value="P:UDP-N-acetylglucosamine biosynthetic process"/>
    <property type="evidence" value="ECO:0007669"/>
    <property type="project" value="TreeGrafter"/>
</dbReference>
<dbReference type="SUPFAM" id="SSF53448">
    <property type="entry name" value="Nucleotide-diphospho-sugar transferases"/>
    <property type="match status" value="1"/>
</dbReference>
<evidence type="ECO:0000313" key="7">
    <source>
        <dbReference type="EMBL" id="EEC47180.1"/>
    </source>
</evidence>
<feature type="non-terminal residue" evidence="7">
    <location>
        <position position="472"/>
    </location>
</feature>
<dbReference type="Gene3D" id="3.90.550.10">
    <property type="entry name" value="Spore Coat Polysaccharide Biosynthesis Protein SpsA, Chain A"/>
    <property type="match status" value="1"/>
</dbReference>
<dbReference type="GO" id="GO:0003977">
    <property type="term" value="F:UDP-N-acetylglucosamine diphosphorylase activity"/>
    <property type="evidence" value="ECO:0007669"/>
    <property type="project" value="UniProtKB-EC"/>
</dbReference>
<dbReference type="EC" id="2.7.7.23" evidence="3"/>
<dbReference type="HOGENOM" id="CLU_025603_1_1_1"/>
<evidence type="ECO:0000313" key="8">
    <source>
        <dbReference type="Proteomes" id="UP000000759"/>
    </source>
</evidence>
<sequence>MDQTRNVFTDADDESEIRSRYVQAGQEHVFQHYAQLSPTERTSFLHQLRDIQVENVAILLKSAESIDQGEPTDETAIAPFPTNIVGRSTDETLVRDSYTTGMEAIRKNQVATLVLAGGQGTRLGFDGPKGMYSIGLPSERTLFAMMALRIRKLAALAGEENVALPFYVMTSPLNHDATVAYFHSKEYFGLPESDVFFFQQGTLPCLTKDGKIILERAGKVAVAPDGNGGIYPALQRSGALQDMMTRGVRYLHVFSIDNALIKPADPVFLGYCIGQGADCGNKVVWKSHAHEKVGVVASRGGKPCIVEYSEITTEMAESTDDDGRLLFGAGNICNHFYTLDFLREKILPNMGNMYHIAHKKIPFYDAATQSTVAPTENNGIKLETFIFDVFPLSVNMAVFEIERSEEFSPVKNKAGSEADSPDTARAMASDQAKKWIKNAGGNLIGKISPLTSYGGEGLEHYEGQDVACPFSL</sequence>
<dbReference type="InterPro" id="IPR002618">
    <property type="entry name" value="UDPGP_fam"/>
</dbReference>
<keyword evidence="4" id="KW-0808">Transferase</keyword>
<dbReference type="InParanoid" id="B7G2T1"/>
<dbReference type="PANTHER" id="PTHR11952">
    <property type="entry name" value="UDP- GLUCOSE PYROPHOSPHORYLASE"/>
    <property type="match status" value="1"/>
</dbReference>
<dbReference type="KEGG" id="pti:PHATRDRAFT_54703"/>
<dbReference type="CDD" id="cd04193">
    <property type="entry name" value="UDPGlcNAc_PPase"/>
    <property type="match status" value="1"/>
</dbReference>
<dbReference type="GeneID" id="7201966"/>
<name>B7G2T1_PHATC</name>
<protein>
    <recommendedName>
        <fullName evidence="3">UDP-N-acetylglucosamine diphosphorylase</fullName>
        <ecNumber evidence="3">2.7.7.23</ecNumber>
    </recommendedName>
</protein>
<evidence type="ECO:0000256" key="2">
    <source>
        <dbReference type="ARBA" id="ARBA00010401"/>
    </source>
</evidence>
<accession>B7G2T1</accession>
<gene>
    <name evidence="7" type="ORF">PHATRDRAFT_54703</name>
</gene>
<organism evidence="7 8">
    <name type="scientific">Phaeodactylum tricornutum (strain CCAP 1055/1)</name>
    <dbReference type="NCBI Taxonomy" id="556484"/>
    <lineage>
        <taxon>Eukaryota</taxon>
        <taxon>Sar</taxon>
        <taxon>Stramenopiles</taxon>
        <taxon>Ochrophyta</taxon>
        <taxon>Bacillariophyta</taxon>
        <taxon>Bacillariophyceae</taxon>
        <taxon>Bacillariophycidae</taxon>
        <taxon>Naviculales</taxon>
        <taxon>Phaeodactylaceae</taxon>
        <taxon>Phaeodactylum</taxon>
    </lineage>
</organism>
<dbReference type="InterPro" id="IPR039741">
    <property type="entry name" value="UDP-sugar_pyrophosphorylase"/>
</dbReference>
<comment type="pathway">
    <text evidence="1">Nucleotide-sugar biosynthesis; UDP-N-acetyl-alpha-D-glucosamine biosynthesis; UDP-N-acetyl-alpha-D-glucosamine from N-acetyl-alpha-D-glucosamine 1-phosphate: step 1/1.</text>
</comment>
<dbReference type="AlphaFoldDB" id="B7G2T1"/>
<dbReference type="Pfam" id="PF01704">
    <property type="entry name" value="UDPGP"/>
    <property type="match status" value="1"/>
</dbReference>
<keyword evidence="5" id="KW-0548">Nucleotidyltransferase</keyword>
<evidence type="ECO:0000256" key="5">
    <source>
        <dbReference type="ARBA" id="ARBA00022695"/>
    </source>
</evidence>
<evidence type="ECO:0000256" key="1">
    <source>
        <dbReference type="ARBA" id="ARBA00005208"/>
    </source>
</evidence>
<proteinExistence type="inferred from homology"/>
<keyword evidence="8" id="KW-1185">Reference proteome</keyword>
<evidence type="ECO:0000256" key="4">
    <source>
        <dbReference type="ARBA" id="ARBA00022679"/>
    </source>
</evidence>
<evidence type="ECO:0000256" key="3">
    <source>
        <dbReference type="ARBA" id="ARBA00012457"/>
    </source>
</evidence>
<evidence type="ECO:0000256" key="6">
    <source>
        <dbReference type="ARBA" id="ARBA00048493"/>
    </source>
</evidence>
<dbReference type="FunCoup" id="B7G2T1">
    <property type="interactions" value="130"/>
</dbReference>
<dbReference type="Proteomes" id="UP000000759">
    <property type="component" value="Chromosome 12"/>
</dbReference>
<dbReference type="PaxDb" id="2850-Phatr54703"/>
<dbReference type="OrthoDB" id="532420at2759"/>
<dbReference type="RefSeq" id="XP_002181257.1">
    <property type="nucleotide sequence ID" value="XM_002181221.2"/>
</dbReference>
<comment type="similarity">
    <text evidence="2">Belongs to the UDPGP type 1 family.</text>
</comment>
<dbReference type="EMBL" id="CM000614">
    <property type="protein sequence ID" value="EEC47180.1"/>
    <property type="molecule type" value="Genomic_DNA"/>
</dbReference>
<reference evidence="7 8" key="1">
    <citation type="journal article" date="2008" name="Nature">
        <title>The Phaeodactylum genome reveals the evolutionary history of diatom genomes.</title>
        <authorList>
            <person name="Bowler C."/>
            <person name="Allen A.E."/>
            <person name="Badger J.H."/>
            <person name="Grimwood J."/>
            <person name="Jabbari K."/>
            <person name="Kuo A."/>
            <person name="Maheswari U."/>
            <person name="Martens C."/>
            <person name="Maumus F."/>
            <person name="Otillar R.P."/>
            <person name="Rayko E."/>
            <person name="Salamov A."/>
            <person name="Vandepoele K."/>
            <person name="Beszteri B."/>
            <person name="Gruber A."/>
            <person name="Heijde M."/>
            <person name="Katinka M."/>
            <person name="Mock T."/>
            <person name="Valentin K."/>
            <person name="Verret F."/>
            <person name="Berges J.A."/>
            <person name="Brownlee C."/>
            <person name="Cadoret J.P."/>
            <person name="Chiovitti A."/>
            <person name="Choi C.J."/>
            <person name="Coesel S."/>
            <person name="De Martino A."/>
            <person name="Detter J.C."/>
            <person name="Durkin C."/>
            <person name="Falciatore A."/>
            <person name="Fournet J."/>
            <person name="Haruta M."/>
            <person name="Huysman M.J."/>
            <person name="Jenkins B.D."/>
            <person name="Jiroutova K."/>
            <person name="Jorgensen R.E."/>
            <person name="Joubert Y."/>
            <person name="Kaplan A."/>
            <person name="Kroger N."/>
            <person name="Kroth P.G."/>
            <person name="La Roche J."/>
            <person name="Lindquist E."/>
            <person name="Lommer M."/>
            <person name="Martin-Jezequel V."/>
            <person name="Lopez P.J."/>
            <person name="Lucas S."/>
            <person name="Mangogna M."/>
            <person name="McGinnis K."/>
            <person name="Medlin L.K."/>
            <person name="Montsant A."/>
            <person name="Oudot-Le Secq M.P."/>
            <person name="Napoli C."/>
            <person name="Obornik M."/>
            <person name="Parker M.S."/>
            <person name="Petit J.L."/>
            <person name="Porcel B.M."/>
            <person name="Poulsen N."/>
            <person name="Robison M."/>
            <person name="Rychlewski L."/>
            <person name="Rynearson T.A."/>
            <person name="Schmutz J."/>
            <person name="Shapiro H."/>
            <person name="Siaut M."/>
            <person name="Stanley M."/>
            <person name="Sussman M.R."/>
            <person name="Taylor A.R."/>
            <person name="Vardi A."/>
            <person name="von Dassow P."/>
            <person name="Vyverman W."/>
            <person name="Willis A."/>
            <person name="Wyrwicz L.S."/>
            <person name="Rokhsar D.S."/>
            <person name="Weissenbach J."/>
            <person name="Armbrust E.V."/>
            <person name="Green B.R."/>
            <person name="Van de Peer Y."/>
            <person name="Grigoriev I.V."/>
        </authorList>
    </citation>
    <scope>NUCLEOTIDE SEQUENCE [LARGE SCALE GENOMIC DNA]</scope>
    <source>
        <strain evidence="7 8">CCAP 1055/1</strain>
    </source>
</reference>
<comment type="catalytic activity">
    <reaction evidence="6">
        <text>N-acetyl-alpha-D-glucosamine 1-phosphate + UTP + H(+) = UDP-N-acetyl-alpha-D-glucosamine + diphosphate</text>
        <dbReference type="Rhea" id="RHEA:13509"/>
        <dbReference type="ChEBI" id="CHEBI:15378"/>
        <dbReference type="ChEBI" id="CHEBI:33019"/>
        <dbReference type="ChEBI" id="CHEBI:46398"/>
        <dbReference type="ChEBI" id="CHEBI:57705"/>
        <dbReference type="ChEBI" id="CHEBI:57776"/>
        <dbReference type="EC" id="2.7.7.23"/>
    </reaction>
</comment>